<reference evidence="1" key="1">
    <citation type="journal article" date="2021" name="PeerJ">
        <title>Extensive microbial diversity within the chicken gut microbiome revealed by metagenomics and culture.</title>
        <authorList>
            <person name="Gilroy R."/>
            <person name="Ravi A."/>
            <person name="Getino M."/>
            <person name="Pursley I."/>
            <person name="Horton D.L."/>
            <person name="Alikhan N.F."/>
            <person name="Baker D."/>
            <person name="Gharbi K."/>
            <person name="Hall N."/>
            <person name="Watson M."/>
            <person name="Adriaenssens E.M."/>
            <person name="Foster-Nyarko E."/>
            <person name="Jarju S."/>
            <person name="Secka A."/>
            <person name="Antonio M."/>
            <person name="Oren A."/>
            <person name="Chaudhuri R.R."/>
            <person name="La Ragione R."/>
            <person name="Hildebrand F."/>
            <person name="Pallen M.J."/>
        </authorList>
    </citation>
    <scope>NUCLEOTIDE SEQUENCE</scope>
    <source>
        <strain evidence="1">ChiHecec2B26-7398</strain>
    </source>
</reference>
<dbReference type="InterPro" id="IPR037481">
    <property type="entry name" value="LacX"/>
</dbReference>
<dbReference type="Pfam" id="PF01263">
    <property type="entry name" value="Aldose_epim"/>
    <property type="match status" value="1"/>
</dbReference>
<dbReference type="CDD" id="cd09024">
    <property type="entry name" value="Aldose_epim_lacX"/>
    <property type="match status" value="1"/>
</dbReference>
<dbReference type="InterPro" id="IPR014718">
    <property type="entry name" value="GH-type_carb-bd"/>
</dbReference>
<dbReference type="Proteomes" id="UP000886751">
    <property type="component" value="Unassembled WGS sequence"/>
</dbReference>
<dbReference type="SUPFAM" id="SSF74650">
    <property type="entry name" value="Galactose mutarotase-like"/>
    <property type="match status" value="1"/>
</dbReference>
<evidence type="ECO:0000313" key="2">
    <source>
        <dbReference type="Proteomes" id="UP000886751"/>
    </source>
</evidence>
<organism evidence="1 2">
    <name type="scientific">Candidatus Gemmiger excrementipullorum</name>
    <dbReference type="NCBI Taxonomy" id="2838610"/>
    <lineage>
        <taxon>Bacteria</taxon>
        <taxon>Bacillati</taxon>
        <taxon>Bacillota</taxon>
        <taxon>Clostridia</taxon>
        <taxon>Eubacteriales</taxon>
        <taxon>Gemmiger</taxon>
    </lineage>
</organism>
<dbReference type="InterPro" id="IPR008183">
    <property type="entry name" value="Aldose_1/G6P_1-epimerase"/>
</dbReference>
<proteinExistence type="predicted"/>
<sequence length="293" mass="32698">MQYTIENDTLRLTVDSHGAEAVSVIHKPTGAEMLWCADKALWGRHAPILFPYTGKLTGGKMIAKGQEYAGGQHGFARDVEHTLARQTDDTLEFVLRADAQTLPRWPYDFVLRSTFVLDGSTVHHTLCVENPSEAQLRFGIGYHPAFAIPFDDRHTTEDYEIRFDGIESPLCVSALPNGLLNGQSYYLARNTDAIPLTDELFDHDSHCMVNLRSAHVALVEKDTGRSVSCNVEGYPYVLIWSQAAKPLRFVCIEPWHSLPGEEDGPLAWDERPCAASLSRGESWSTTLSTTFTR</sequence>
<dbReference type="GO" id="GO:0005975">
    <property type="term" value="P:carbohydrate metabolic process"/>
    <property type="evidence" value="ECO:0007669"/>
    <property type="project" value="InterPro"/>
</dbReference>
<reference evidence="1" key="2">
    <citation type="submission" date="2021-04" db="EMBL/GenBank/DDBJ databases">
        <authorList>
            <person name="Gilroy R."/>
        </authorList>
    </citation>
    <scope>NUCLEOTIDE SEQUENCE</scope>
    <source>
        <strain evidence="1">ChiHecec2B26-7398</strain>
    </source>
</reference>
<accession>A0A9D1Y3W6</accession>
<dbReference type="PANTHER" id="PTHR11122:SF13">
    <property type="entry name" value="GLUCOSE-6-PHOSPHATE 1-EPIMERASE"/>
    <property type="match status" value="1"/>
</dbReference>
<gene>
    <name evidence="1" type="ORF">H9846_05715</name>
</gene>
<name>A0A9D1Y3W6_9FIRM</name>
<dbReference type="GO" id="GO:0016853">
    <property type="term" value="F:isomerase activity"/>
    <property type="evidence" value="ECO:0007669"/>
    <property type="project" value="InterPro"/>
</dbReference>
<dbReference type="AlphaFoldDB" id="A0A9D1Y3W6"/>
<evidence type="ECO:0000313" key="1">
    <source>
        <dbReference type="EMBL" id="HIX94935.1"/>
    </source>
</evidence>
<comment type="caution">
    <text evidence="1">The sequence shown here is derived from an EMBL/GenBank/DDBJ whole genome shotgun (WGS) entry which is preliminary data.</text>
</comment>
<dbReference type="InterPro" id="IPR011013">
    <property type="entry name" value="Gal_mutarotase_sf_dom"/>
</dbReference>
<dbReference type="PANTHER" id="PTHR11122">
    <property type="entry name" value="APOSPORY-ASSOCIATED PROTEIN C-RELATED"/>
    <property type="match status" value="1"/>
</dbReference>
<dbReference type="EMBL" id="DXEI01000084">
    <property type="protein sequence ID" value="HIX94935.1"/>
    <property type="molecule type" value="Genomic_DNA"/>
</dbReference>
<protein>
    <submittedName>
        <fullName evidence="1">Aldose 1-epimerase family protein</fullName>
    </submittedName>
</protein>
<dbReference type="GO" id="GO:0030246">
    <property type="term" value="F:carbohydrate binding"/>
    <property type="evidence" value="ECO:0007669"/>
    <property type="project" value="InterPro"/>
</dbReference>
<dbReference type="Gene3D" id="2.70.98.10">
    <property type="match status" value="1"/>
</dbReference>